<keyword evidence="1" id="KW-0378">Hydrolase</keyword>
<organism evidence="1 2">
    <name type="scientific">Chitinophaga caeni</name>
    <dbReference type="NCBI Taxonomy" id="2029983"/>
    <lineage>
        <taxon>Bacteria</taxon>
        <taxon>Pseudomonadati</taxon>
        <taxon>Bacteroidota</taxon>
        <taxon>Chitinophagia</taxon>
        <taxon>Chitinophagales</taxon>
        <taxon>Chitinophagaceae</taxon>
        <taxon>Chitinophaga</taxon>
    </lineage>
</organism>
<dbReference type="SFLD" id="SFLDS00003">
    <property type="entry name" value="Haloacid_Dehalogenase"/>
    <property type="match status" value="1"/>
</dbReference>
<protein>
    <submittedName>
        <fullName evidence="1">HAD family hydrolase</fullName>
    </submittedName>
</protein>
<proteinExistence type="predicted"/>
<dbReference type="NCBIfam" id="TIGR00099">
    <property type="entry name" value="Cof-subfamily"/>
    <property type="match status" value="1"/>
</dbReference>
<dbReference type="GO" id="GO:0000287">
    <property type="term" value="F:magnesium ion binding"/>
    <property type="evidence" value="ECO:0007669"/>
    <property type="project" value="TreeGrafter"/>
</dbReference>
<reference evidence="1 2" key="1">
    <citation type="submission" date="2017-10" db="EMBL/GenBank/DDBJ databases">
        <title>Paenichitinophaga pekingensis gen. nov., sp. nov., isolated from activated sludge.</title>
        <authorList>
            <person name="Jin D."/>
            <person name="Kong X."/>
            <person name="Deng Y."/>
            <person name="Bai Z."/>
        </authorList>
    </citation>
    <scope>NUCLEOTIDE SEQUENCE [LARGE SCALE GENOMIC DNA]</scope>
    <source>
        <strain evidence="1 2">13</strain>
    </source>
</reference>
<dbReference type="GO" id="GO:0005829">
    <property type="term" value="C:cytosol"/>
    <property type="evidence" value="ECO:0007669"/>
    <property type="project" value="TreeGrafter"/>
</dbReference>
<evidence type="ECO:0000313" key="1">
    <source>
        <dbReference type="EMBL" id="ATL49836.1"/>
    </source>
</evidence>
<dbReference type="SFLD" id="SFLDG01144">
    <property type="entry name" value="C2.B.4:_PGP_Like"/>
    <property type="match status" value="1"/>
</dbReference>
<dbReference type="Proteomes" id="UP000220133">
    <property type="component" value="Chromosome"/>
</dbReference>
<dbReference type="InterPro" id="IPR006379">
    <property type="entry name" value="HAD-SF_hydro_IIB"/>
</dbReference>
<dbReference type="NCBIfam" id="TIGR01484">
    <property type="entry name" value="HAD-SF-IIB"/>
    <property type="match status" value="1"/>
</dbReference>
<dbReference type="PANTHER" id="PTHR10000:SF53">
    <property type="entry name" value="5-AMINO-6-(5-PHOSPHO-D-RIBITYLAMINO)URACIL PHOSPHATASE YBJI-RELATED"/>
    <property type="match status" value="1"/>
</dbReference>
<dbReference type="PANTHER" id="PTHR10000">
    <property type="entry name" value="PHOSPHOSERINE PHOSPHATASE"/>
    <property type="match status" value="1"/>
</dbReference>
<dbReference type="OrthoDB" id="9814970at2"/>
<name>A0A291R0S1_9BACT</name>
<accession>A0A291R0S1</accession>
<dbReference type="InterPro" id="IPR000150">
    <property type="entry name" value="Cof"/>
</dbReference>
<dbReference type="Pfam" id="PF08282">
    <property type="entry name" value="Hydrolase_3"/>
    <property type="match status" value="1"/>
</dbReference>
<dbReference type="SFLD" id="SFLDG01140">
    <property type="entry name" value="C2.B:_Phosphomannomutase_and_P"/>
    <property type="match status" value="1"/>
</dbReference>
<dbReference type="KEGG" id="cbae:COR50_11540"/>
<dbReference type="GO" id="GO:0016791">
    <property type="term" value="F:phosphatase activity"/>
    <property type="evidence" value="ECO:0007669"/>
    <property type="project" value="TreeGrafter"/>
</dbReference>
<gene>
    <name evidence="1" type="ORF">COR50_11540</name>
</gene>
<sequence>MDSVKLVVTDMDGTLLNANGQKSPEFYTVFRDLRKHDIQFAAASGRQYYNLLHQFEPVKNDMYFMAENGSYVAYKDETLLVRGLETTVAHGLIDIARSIPGAYIILCGRKQAYLESTDEAFLVHVNQYYDRQQIVKDLKSVVDDDLLKIAICDTKGAESNSYQHFKQYEQELQVKISGKTWLDLSDRLANKGVALSALQKRLGIRPEETMVFGDYLNDLEMMGAAKFSYAMANAHPEIKAAATYIAPSNEEDGVMTVLKELLRSKSN</sequence>
<dbReference type="SUPFAM" id="SSF56784">
    <property type="entry name" value="HAD-like"/>
    <property type="match status" value="1"/>
</dbReference>
<dbReference type="PROSITE" id="PS01228">
    <property type="entry name" value="COF_1"/>
    <property type="match status" value="1"/>
</dbReference>
<evidence type="ECO:0000313" key="2">
    <source>
        <dbReference type="Proteomes" id="UP000220133"/>
    </source>
</evidence>
<keyword evidence="2" id="KW-1185">Reference proteome</keyword>
<dbReference type="InterPro" id="IPR023214">
    <property type="entry name" value="HAD_sf"/>
</dbReference>
<dbReference type="Gene3D" id="3.40.50.1000">
    <property type="entry name" value="HAD superfamily/HAD-like"/>
    <property type="match status" value="1"/>
</dbReference>
<dbReference type="InterPro" id="IPR036412">
    <property type="entry name" value="HAD-like_sf"/>
</dbReference>
<dbReference type="EMBL" id="CP023777">
    <property type="protein sequence ID" value="ATL49836.1"/>
    <property type="molecule type" value="Genomic_DNA"/>
</dbReference>
<dbReference type="AlphaFoldDB" id="A0A291R0S1"/>
<dbReference type="CDD" id="cd07518">
    <property type="entry name" value="HAD_YbiV-Like"/>
    <property type="match status" value="1"/>
</dbReference>
<dbReference type="Gene3D" id="3.30.1240.10">
    <property type="match status" value="1"/>
</dbReference>